<feature type="chain" id="PRO_5038625614" evidence="2">
    <location>
        <begin position="26"/>
        <end position="619"/>
    </location>
</feature>
<gene>
    <name evidence="5" type="ORF">IAA61_07530</name>
</gene>
<dbReference type="Gene3D" id="3.40.50.1820">
    <property type="entry name" value="alpha/beta hydrolase"/>
    <property type="match status" value="2"/>
</dbReference>
<dbReference type="InterPro" id="IPR001375">
    <property type="entry name" value="Peptidase_S9_cat"/>
</dbReference>
<dbReference type="GO" id="GO:0008236">
    <property type="term" value="F:serine-type peptidase activity"/>
    <property type="evidence" value="ECO:0007669"/>
    <property type="project" value="InterPro"/>
</dbReference>
<evidence type="ECO:0000256" key="2">
    <source>
        <dbReference type="SAM" id="SignalP"/>
    </source>
</evidence>
<dbReference type="Proteomes" id="UP000824109">
    <property type="component" value="Unassembled WGS sequence"/>
</dbReference>
<dbReference type="EMBL" id="DVNB01000080">
    <property type="protein sequence ID" value="HIU57646.1"/>
    <property type="molecule type" value="Genomic_DNA"/>
</dbReference>
<keyword evidence="2" id="KW-0732">Signal</keyword>
<dbReference type="InterPro" id="IPR050300">
    <property type="entry name" value="GDXG_lipolytic_enzyme"/>
</dbReference>
<evidence type="ECO:0000313" key="6">
    <source>
        <dbReference type="Proteomes" id="UP000824109"/>
    </source>
</evidence>
<sequence>MKMKKLLAAAAVFSAAIAAAHCAAAEDITFHSDPTPTQSQTILLWDEGNIPAETVWSDSNPSGDPEDFMPNMISVPAEGSEIKGAVMISPGGAFQYRSPAEGIPVAEELSKLGYQCFVVNYRLRPYTQEEAALDLSRAVRYVRAHADDYGIDPADIAVMGFSAGGILSGELALHFQGDVNGTVLDPDYVPDELDDIPADVASVGLMYSFYGRLSVASTDEEELRNAELPPTYVLYGSNEVFRSQIEDQVELLERIGVPFERHILEGYGHGFGARGDWFNDYDRFLTEVFASDDELLESEAPVIDGNVLRYSAEAGGDPSDTTVIAALYDEGRLAGVRLNEYEGEFVLEPDSEYMLKLFAWRSGTMTPAAKSLEFDGLTAGSAPELTEMLNNELDGENGTIHYTYYLPSDYDETKSYPMLVTLPGWSSRFSTIVNTPLTENEYARQNAEAWTAKLGDMIVLSPNLTDWGDTSARQTIELTDYFINNFSVDKGRIYAAGFSAGGETLSRVIDMRPELFAAYLHSSSQWDGGYENAARYRVPVYICMAEHDEYYGPERAEAAYDGLRAAYTAAGLSDDEIDSLLVLDLKPDQYFSNDDSGSYHSGGHLFACDDSIIDWMTSR</sequence>
<dbReference type="GO" id="GO:0006508">
    <property type="term" value="P:proteolysis"/>
    <property type="evidence" value="ECO:0007669"/>
    <property type="project" value="InterPro"/>
</dbReference>
<dbReference type="AlphaFoldDB" id="A0A9D1MCB0"/>
<feature type="signal peptide" evidence="2">
    <location>
        <begin position="1"/>
        <end position="25"/>
    </location>
</feature>
<organism evidence="5 6">
    <name type="scientific">Candidatus Ornithomonoglobus merdipullorum</name>
    <dbReference type="NCBI Taxonomy" id="2840895"/>
    <lineage>
        <taxon>Bacteria</taxon>
        <taxon>Bacillati</taxon>
        <taxon>Bacillota</taxon>
        <taxon>Clostridia</taxon>
        <taxon>Candidatus Ornithomonoglobus</taxon>
    </lineage>
</organism>
<dbReference type="Pfam" id="PF07859">
    <property type="entry name" value="Abhydrolase_3"/>
    <property type="match status" value="1"/>
</dbReference>
<dbReference type="SUPFAM" id="SSF53474">
    <property type="entry name" value="alpha/beta-Hydrolases"/>
    <property type="match status" value="2"/>
</dbReference>
<dbReference type="PANTHER" id="PTHR48081">
    <property type="entry name" value="AB HYDROLASE SUPERFAMILY PROTEIN C4A8.06C"/>
    <property type="match status" value="1"/>
</dbReference>
<feature type="domain" description="Peptidase S9 prolyl oligopeptidase catalytic" evidence="3">
    <location>
        <begin position="466"/>
        <end position="524"/>
    </location>
</feature>
<reference evidence="5" key="1">
    <citation type="submission" date="2020-10" db="EMBL/GenBank/DDBJ databases">
        <authorList>
            <person name="Gilroy R."/>
        </authorList>
    </citation>
    <scope>NUCLEOTIDE SEQUENCE</scope>
    <source>
        <strain evidence="5">USAMLcec3-3695</strain>
    </source>
</reference>
<dbReference type="PANTHER" id="PTHR48081:SF6">
    <property type="entry name" value="PEPTIDASE S9 PROLYL OLIGOPEPTIDASE CATALYTIC DOMAIN-CONTAINING PROTEIN"/>
    <property type="match status" value="1"/>
</dbReference>
<proteinExistence type="predicted"/>
<evidence type="ECO:0000313" key="5">
    <source>
        <dbReference type="EMBL" id="HIU57646.1"/>
    </source>
</evidence>
<reference evidence="5" key="2">
    <citation type="journal article" date="2021" name="PeerJ">
        <title>Extensive microbial diversity within the chicken gut microbiome revealed by metagenomics and culture.</title>
        <authorList>
            <person name="Gilroy R."/>
            <person name="Ravi A."/>
            <person name="Getino M."/>
            <person name="Pursley I."/>
            <person name="Horton D.L."/>
            <person name="Alikhan N.F."/>
            <person name="Baker D."/>
            <person name="Gharbi K."/>
            <person name="Hall N."/>
            <person name="Watson M."/>
            <person name="Adriaenssens E.M."/>
            <person name="Foster-Nyarko E."/>
            <person name="Jarju S."/>
            <person name="Secka A."/>
            <person name="Antonio M."/>
            <person name="Oren A."/>
            <person name="Chaudhuri R.R."/>
            <person name="La Ragione R."/>
            <person name="Hildebrand F."/>
            <person name="Pallen M.J."/>
        </authorList>
    </citation>
    <scope>NUCLEOTIDE SEQUENCE</scope>
    <source>
        <strain evidence="5">USAMLcec3-3695</strain>
    </source>
</reference>
<evidence type="ECO:0000259" key="4">
    <source>
        <dbReference type="Pfam" id="PF07859"/>
    </source>
</evidence>
<feature type="domain" description="Alpha/beta hydrolase fold-3" evidence="4">
    <location>
        <begin position="91"/>
        <end position="271"/>
    </location>
</feature>
<protein>
    <submittedName>
        <fullName evidence="5">Alpha/beta hydrolase fold domain-containing protein</fullName>
    </submittedName>
</protein>
<evidence type="ECO:0000256" key="1">
    <source>
        <dbReference type="ARBA" id="ARBA00022801"/>
    </source>
</evidence>
<dbReference type="InterPro" id="IPR029058">
    <property type="entry name" value="AB_hydrolase_fold"/>
</dbReference>
<comment type="caution">
    <text evidence="5">The sequence shown here is derived from an EMBL/GenBank/DDBJ whole genome shotgun (WGS) entry which is preliminary data.</text>
</comment>
<name>A0A9D1MCB0_9FIRM</name>
<dbReference type="InterPro" id="IPR013094">
    <property type="entry name" value="AB_hydrolase_3"/>
</dbReference>
<accession>A0A9D1MCB0</accession>
<evidence type="ECO:0000259" key="3">
    <source>
        <dbReference type="Pfam" id="PF00326"/>
    </source>
</evidence>
<dbReference type="Pfam" id="PF00326">
    <property type="entry name" value="Peptidase_S9"/>
    <property type="match status" value="1"/>
</dbReference>
<keyword evidence="1 5" id="KW-0378">Hydrolase</keyword>